<sequence length="115" mass="12542">MNGLQYSCPVLANRKLEMRHCSTPKLKAKQCNGWGWHGNQRKWEDGSSAFGNGEVGGKLGGQLKSSVSFELSSCTESKESFTTSQRSSSFISRPPFTVTMETVGQLTVEKCSNGT</sequence>
<dbReference type="EMBL" id="JAVHJS010000019">
    <property type="protein sequence ID" value="KAK2827085.1"/>
    <property type="molecule type" value="Genomic_DNA"/>
</dbReference>
<evidence type="ECO:0000313" key="1">
    <source>
        <dbReference type="EMBL" id="KAK2827085.1"/>
    </source>
</evidence>
<reference evidence="1" key="1">
    <citation type="submission" date="2023-08" db="EMBL/GenBank/DDBJ databases">
        <title>Pelteobagrus vachellii genome.</title>
        <authorList>
            <person name="Liu H."/>
        </authorList>
    </citation>
    <scope>NUCLEOTIDE SEQUENCE</scope>
    <source>
        <strain evidence="1">PRFRI_2022a</strain>
        <tissue evidence="1">Muscle</tissue>
    </source>
</reference>
<evidence type="ECO:0000313" key="2">
    <source>
        <dbReference type="Proteomes" id="UP001187315"/>
    </source>
</evidence>
<organism evidence="1 2">
    <name type="scientific">Tachysurus vachellii</name>
    <name type="common">Darkbarbel catfish</name>
    <name type="synonym">Pelteobagrus vachellii</name>
    <dbReference type="NCBI Taxonomy" id="175792"/>
    <lineage>
        <taxon>Eukaryota</taxon>
        <taxon>Metazoa</taxon>
        <taxon>Chordata</taxon>
        <taxon>Craniata</taxon>
        <taxon>Vertebrata</taxon>
        <taxon>Euteleostomi</taxon>
        <taxon>Actinopterygii</taxon>
        <taxon>Neopterygii</taxon>
        <taxon>Teleostei</taxon>
        <taxon>Ostariophysi</taxon>
        <taxon>Siluriformes</taxon>
        <taxon>Bagridae</taxon>
        <taxon>Tachysurus</taxon>
    </lineage>
</organism>
<dbReference type="AlphaFoldDB" id="A0AA88LYZ1"/>
<proteinExistence type="predicted"/>
<comment type="caution">
    <text evidence="1">The sequence shown here is derived from an EMBL/GenBank/DDBJ whole genome shotgun (WGS) entry which is preliminary data.</text>
</comment>
<protein>
    <submittedName>
        <fullName evidence="1">Uncharacterized protein</fullName>
    </submittedName>
</protein>
<accession>A0AA88LYZ1</accession>
<keyword evidence="2" id="KW-1185">Reference proteome</keyword>
<dbReference type="Proteomes" id="UP001187315">
    <property type="component" value="Unassembled WGS sequence"/>
</dbReference>
<gene>
    <name evidence="1" type="ORF">Q7C36_018011</name>
</gene>
<name>A0AA88LYZ1_TACVA</name>